<dbReference type="AlphaFoldDB" id="A0A9Q3CFK7"/>
<feature type="domain" description="Reverse transcriptase Ty1/copia-type" evidence="1">
    <location>
        <begin position="163"/>
        <end position="351"/>
    </location>
</feature>
<evidence type="ECO:0000313" key="2">
    <source>
        <dbReference type="EMBL" id="MBW0481776.1"/>
    </source>
</evidence>
<evidence type="ECO:0000313" key="3">
    <source>
        <dbReference type="Proteomes" id="UP000765509"/>
    </source>
</evidence>
<name>A0A9Q3CFK7_9BASI</name>
<dbReference type="Pfam" id="PF07727">
    <property type="entry name" value="RVT_2"/>
    <property type="match status" value="1"/>
</dbReference>
<proteinExistence type="predicted"/>
<dbReference type="EMBL" id="AVOT02006514">
    <property type="protein sequence ID" value="MBW0481776.1"/>
    <property type="molecule type" value="Genomic_DNA"/>
</dbReference>
<keyword evidence="3" id="KW-1185">Reference proteome</keyword>
<evidence type="ECO:0000259" key="1">
    <source>
        <dbReference type="Pfam" id="PF07727"/>
    </source>
</evidence>
<accession>A0A9Q3CFK7</accession>
<organism evidence="2 3">
    <name type="scientific">Austropuccinia psidii MF-1</name>
    <dbReference type="NCBI Taxonomy" id="1389203"/>
    <lineage>
        <taxon>Eukaryota</taxon>
        <taxon>Fungi</taxon>
        <taxon>Dikarya</taxon>
        <taxon>Basidiomycota</taxon>
        <taxon>Pucciniomycotina</taxon>
        <taxon>Pucciniomycetes</taxon>
        <taxon>Pucciniales</taxon>
        <taxon>Sphaerophragmiaceae</taxon>
        <taxon>Austropuccinia</taxon>
    </lineage>
</organism>
<reference evidence="2" key="1">
    <citation type="submission" date="2021-03" db="EMBL/GenBank/DDBJ databases">
        <title>Draft genome sequence of rust myrtle Austropuccinia psidii MF-1, a brazilian biotype.</title>
        <authorList>
            <person name="Quecine M.C."/>
            <person name="Pachon D.M.R."/>
            <person name="Bonatelli M.L."/>
            <person name="Correr F.H."/>
            <person name="Franceschini L.M."/>
            <person name="Leite T.F."/>
            <person name="Margarido G.R.A."/>
            <person name="Almeida C.A."/>
            <person name="Ferrarezi J.A."/>
            <person name="Labate C.A."/>
        </authorList>
    </citation>
    <scope>NUCLEOTIDE SEQUENCE</scope>
    <source>
        <strain evidence="2">MF-1</strain>
    </source>
</reference>
<sequence>MGFYCDMQMMHPAIKYSENMNNNKIFNAFPGLIQTLEGDPLNNQPEDNSYSVELIPSDNEDADSFVDALEQQSQQIRVIGPRHPKLISSDINSKNILLFHRRQPRTNLIKQMCSVPKLFEEAMKSSNKDKWCLAIQREILNINKLNVWTLRDKTSNNHSITKRLDYQNTLEPTGRLLSLRTLISFTSINKYEFHRMDVHSAFLNAPLQEEICLEIPQGVEGNTKTQLLHLNKALYGLKQASLAWYRHLSDWIISSGFHCSLANPCIFWRKGEFLIWIYIHIDNLAIFGPNLDSFKKEIKKDFDIKDLGEAHLLLGIKVTHLHDGFSLDQEHYITELAKKYEINKLTPSNSPFKPHLQLLKASDK</sequence>
<dbReference type="Proteomes" id="UP000765509">
    <property type="component" value="Unassembled WGS sequence"/>
</dbReference>
<gene>
    <name evidence="2" type="ORF">O181_021491</name>
</gene>
<protein>
    <recommendedName>
        <fullName evidence="1">Reverse transcriptase Ty1/copia-type domain-containing protein</fullName>
    </recommendedName>
</protein>
<comment type="caution">
    <text evidence="2">The sequence shown here is derived from an EMBL/GenBank/DDBJ whole genome shotgun (WGS) entry which is preliminary data.</text>
</comment>
<dbReference type="InterPro" id="IPR043502">
    <property type="entry name" value="DNA/RNA_pol_sf"/>
</dbReference>
<dbReference type="OrthoDB" id="3059824at2759"/>
<dbReference type="InterPro" id="IPR013103">
    <property type="entry name" value="RVT_2"/>
</dbReference>
<dbReference type="SUPFAM" id="SSF56672">
    <property type="entry name" value="DNA/RNA polymerases"/>
    <property type="match status" value="1"/>
</dbReference>